<dbReference type="AlphaFoldDB" id="A0A1H3TDZ4"/>
<reference evidence="1 2" key="1">
    <citation type="submission" date="2016-10" db="EMBL/GenBank/DDBJ databases">
        <authorList>
            <person name="de Groot N.N."/>
        </authorList>
    </citation>
    <scope>NUCLEOTIDE SEQUENCE [LARGE SCALE GENOMIC DNA]</scope>
    <source>
        <strain evidence="1 2">CGMCC 4.3491</strain>
    </source>
</reference>
<keyword evidence="2" id="KW-1185">Reference proteome</keyword>
<evidence type="ECO:0000313" key="1">
    <source>
        <dbReference type="EMBL" id="SDZ48523.1"/>
    </source>
</evidence>
<dbReference type="EMBL" id="FNPZ01000005">
    <property type="protein sequence ID" value="SDZ48523.1"/>
    <property type="molecule type" value="Genomic_DNA"/>
</dbReference>
<name>A0A1H3TDZ4_9MICO</name>
<proteinExistence type="predicted"/>
<dbReference type="RefSeq" id="WP_139256811.1">
    <property type="nucleotide sequence ID" value="NZ_FNPZ01000005.1"/>
</dbReference>
<evidence type="ECO:0008006" key="3">
    <source>
        <dbReference type="Google" id="ProtNLM"/>
    </source>
</evidence>
<gene>
    <name evidence="1" type="ORF">SAMN05216554_4134</name>
</gene>
<dbReference type="STRING" id="381665.SAMN05216554_4134"/>
<organism evidence="1 2">
    <name type="scientific">Herbiconiux ginsengi</name>
    <dbReference type="NCBI Taxonomy" id="381665"/>
    <lineage>
        <taxon>Bacteria</taxon>
        <taxon>Bacillati</taxon>
        <taxon>Actinomycetota</taxon>
        <taxon>Actinomycetes</taxon>
        <taxon>Micrococcales</taxon>
        <taxon>Microbacteriaceae</taxon>
        <taxon>Herbiconiux</taxon>
    </lineage>
</organism>
<protein>
    <recommendedName>
        <fullName evidence="3">HicB family protein</fullName>
    </recommendedName>
</protein>
<sequence length="76" mass="8252">MTSQRYRGGRQSKGDRQALISRVATPLGEAVREKADAHGMSVNDYIASVLAREVGMAELAPQAPLLPRYEELPISA</sequence>
<evidence type="ECO:0000313" key="2">
    <source>
        <dbReference type="Proteomes" id="UP000198891"/>
    </source>
</evidence>
<accession>A0A1H3TDZ4</accession>
<dbReference type="OrthoDB" id="5118135at2"/>
<dbReference type="Proteomes" id="UP000198891">
    <property type="component" value="Unassembled WGS sequence"/>
</dbReference>